<dbReference type="Gene3D" id="1.10.10.10">
    <property type="entry name" value="Winged helix-like DNA-binding domain superfamily/Winged helix DNA-binding domain"/>
    <property type="match status" value="1"/>
</dbReference>
<dbReference type="EMBL" id="CAJNBK010000048">
    <property type="protein sequence ID" value="CAE6839448.1"/>
    <property type="molecule type" value="Genomic_DNA"/>
</dbReference>
<reference evidence="2 3" key="1">
    <citation type="submission" date="2021-02" db="EMBL/GenBank/DDBJ databases">
        <authorList>
            <person name="Vanwijnsberghe S."/>
        </authorList>
    </citation>
    <scope>NUCLEOTIDE SEQUENCE [LARGE SCALE GENOMIC DNA]</scope>
    <source>
        <strain evidence="2 3">LMG 31837</strain>
    </source>
</reference>
<dbReference type="InterPro" id="IPR036390">
    <property type="entry name" value="WH_DNA-bd_sf"/>
</dbReference>
<comment type="caution">
    <text evidence="2">The sequence shown here is derived from an EMBL/GenBank/DDBJ whole genome shotgun (WGS) entry which is preliminary data.</text>
</comment>
<dbReference type="Proteomes" id="UP000672526">
    <property type="component" value="Unassembled WGS sequence"/>
</dbReference>
<dbReference type="Pfam" id="PF00126">
    <property type="entry name" value="HTH_1"/>
    <property type="match status" value="1"/>
</dbReference>
<gene>
    <name evidence="2" type="ORF">R69888_06910</name>
</gene>
<dbReference type="InterPro" id="IPR000847">
    <property type="entry name" value="LysR_HTH_N"/>
</dbReference>
<organism evidence="2 3">
    <name type="scientific">Paraburkholderia haematera</name>
    <dbReference type="NCBI Taxonomy" id="2793077"/>
    <lineage>
        <taxon>Bacteria</taxon>
        <taxon>Pseudomonadati</taxon>
        <taxon>Pseudomonadota</taxon>
        <taxon>Betaproteobacteria</taxon>
        <taxon>Burkholderiales</taxon>
        <taxon>Burkholderiaceae</taxon>
        <taxon>Paraburkholderia</taxon>
    </lineage>
</organism>
<sequence length="136" mass="14722">MLPDLAFRCAFATLANSTSPPAELINLAQLRVFTIVVEHGSANRPAALLFCAQSAVTRSMRELEETPGERLRECRPSGMLPTSAVGLLFGIDRVLAIATSTTNVIGNARAVKMGAHVRPAGIRHLRAVVRHRQPDR</sequence>
<evidence type="ECO:0000313" key="3">
    <source>
        <dbReference type="Proteomes" id="UP000672526"/>
    </source>
</evidence>
<proteinExistence type="predicted"/>
<dbReference type="PROSITE" id="PS50931">
    <property type="entry name" value="HTH_LYSR"/>
    <property type="match status" value="1"/>
</dbReference>
<keyword evidence="3" id="KW-1185">Reference proteome</keyword>
<evidence type="ECO:0000259" key="1">
    <source>
        <dbReference type="PROSITE" id="PS50931"/>
    </source>
</evidence>
<accession>A0ABN7N4H7</accession>
<evidence type="ECO:0000313" key="2">
    <source>
        <dbReference type="EMBL" id="CAE6839448.1"/>
    </source>
</evidence>
<name>A0ABN7N4H7_9BURK</name>
<protein>
    <recommendedName>
        <fullName evidence="1">HTH lysR-type domain-containing protein</fullName>
    </recommendedName>
</protein>
<dbReference type="InterPro" id="IPR036388">
    <property type="entry name" value="WH-like_DNA-bd_sf"/>
</dbReference>
<feature type="domain" description="HTH lysR-type" evidence="1">
    <location>
        <begin position="25"/>
        <end position="82"/>
    </location>
</feature>
<dbReference type="SUPFAM" id="SSF46785">
    <property type="entry name" value="Winged helix' DNA-binding domain"/>
    <property type="match status" value="1"/>
</dbReference>